<evidence type="ECO:0000313" key="4">
    <source>
        <dbReference type="Proteomes" id="UP000215002"/>
    </source>
</evidence>
<dbReference type="EMBL" id="CP022743">
    <property type="protein sequence ID" value="ASU33914.1"/>
    <property type="molecule type" value="Genomic_DNA"/>
</dbReference>
<evidence type="ECO:0000259" key="2">
    <source>
        <dbReference type="Pfam" id="PF13699"/>
    </source>
</evidence>
<evidence type="ECO:0000313" key="3">
    <source>
        <dbReference type="EMBL" id="ASU33914.1"/>
    </source>
</evidence>
<feature type="region of interest" description="Disordered" evidence="1">
    <location>
        <begin position="348"/>
        <end position="367"/>
    </location>
</feature>
<keyword evidence="4" id="KW-1185">Reference proteome</keyword>
<accession>A0A223NW41</accession>
<proteinExistence type="predicted"/>
<reference evidence="3 4" key="1">
    <citation type="submission" date="2017-08" db="EMBL/GenBank/DDBJ databases">
        <title>Complete genome sequence of Mucilaginibacter sp. strain BJC16-A31.</title>
        <authorList>
            <consortium name="Henan University of Science and Technology"/>
            <person name="You X."/>
        </authorList>
    </citation>
    <scope>NUCLEOTIDE SEQUENCE [LARGE SCALE GENOMIC DNA]</scope>
    <source>
        <strain evidence="3 4">BJC16-A31</strain>
    </source>
</reference>
<organism evidence="3 4">
    <name type="scientific">Mucilaginibacter xinganensis</name>
    <dbReference type="NCBI Taxonomy" id="1234841"/>
    <lineage>
        <taxon>Bacteria</taxon>
        <taxon>Pseudomonadati</taxon>
        <taxon>Bacteroidota</taxon>
        <taxon>Sphingobacteriia</taxon>
        <taxon>Sphingobacteriales</taxon>
        <taxon>Sphingobacteriaceae</taxon>
        <taxon>Mucilaginibacter</taxon>
    </lineage>
</organism>
<dbReference type="Proteomes" id="UP000215002">
    <property type="component" value="Chromosome"/>
</dbReference>
<feature type="domain" description="eCIS core" evidence="2">
    <location>
        <begin position="104"/>
        <end position="179"/>
    </location>
</feature>
<dbReference type="AlphaFoldDB" id="A0A223NW41"/>
<dbReference type="OrthoDB" id="4317910at2"/>
<dbReference type="SUPFAM" id="SSF103088">
    <property type="entry name" value="OmpA-like"/>
    <property type="match status" value="1"/>
</dbReference>
<evidence type="ECO:0000256" key="1">
    <source>
        <dbReference type="SAM" id="MobiDB-lite"/>
    </source>
</evidence>
<name>A0A223NW41_9SPHI</name>
<dbReference type="KEGG" id="muc:MuYL_2022"/>
<dbReference type="Gene3D" id="3.30.1330.60">
    <property type="entry name" value="OmpA-like domain"/>
    <property type="match status" value="1"/>
</dbReference>
<dbReference type="Pfam" id="PF13699">
    <property type="entry name" value="eCIS_core"/>
    <property type="match status" value="1"/>
</dbReference>
<dbReference type="InterPro" id="IPR025295">
    <property type="entry name" value="eCIS_core_dom"/>
</dbReference>
<protein>
    <recommendedName>
        <fullName evidence="2">eCIS core domain-containing protein</fullName>
    </recommendedName>
</protein>
<gene>
    <name evidence="3" type="ORF">MuYL_2022</name>
</gene>
<sequence length="527" mass="55235">MSRQSNYRGVGNSGMISAGGAASLHKATVGGINSAFNNQPDKMMRMPETPFVQRKAAGSCGEFDDEHVHLKRAPFIQTKSLDGGTASEAVSGKIKETKGGGSSMAATTKNFMENRFGTDFSGVKIHTGDYAAQMSNELNAHAFTVGSDIYFNSGKYAPGAADGKRLLAHELTHVVQQSGSIGRKIQRQERQGGMSQFTLTTNWDIQFLNNKPSPAEITAAPSAVLTASGLGSLNMIRNSFLANPNMEAELEGNASIEGTPENNQALSIRRARYIGQQLGIGRIHDVPGGSHTCARAEDGIYGCGTANAHSEINPLDRRVKVSMFTPTPAARPAFPSGSGTIPGITPAPPATGQPAIGQPATPSGGTEAGNQISVQPGFGGVGHTYLGPSSATDPAAEAVVQLGLAFTHQFASRYPRHVELQGLVQLQISLSTGTVSIAGGSQLSYVVPFAHNHLQWSAFVQALIGSPFNPAASFQFQPSIGTQLVVTPSLSHSWFQFGGQGSTGFTLQTGGPQSVDYGGGVFIQFVR</sequence>
<dbReference type="InterPro" id="IPR036737">
    <property type="entry name" value="OmpA-like_sf"/>
</dbReference>
<dbReference type="RefSeq" id="WP_094570327.1">
    <property type="nucleotide sequence ID" value="NZ_CP022743.1"/>
</dbReference>